<protein>
    <submittedName>
        <fullName evidence="3">DUF4401 domain-containing protein</fullName>
    </submittedName>
</protein>
<proteinExistence type="predicted"/>
<dbReference type="RefSeq" id="WP_390210001.1">
    <property type="nucleotide sequence ID" value="NZ_JBHLXJ010000003.1"/>
</dbReference>
<feature type="transmembrane region" description="Helical" evidence="1">
    <location>
        <begin position="270"/>
        <end position="288"/>
    </location>
</feature>
<feature type="transmembrane region" description="Helical" evidence="1">
    <location>
        <begin position="165"/>
        <end position="193"/>
    </location>
</feature>
<gene>
    <name evidence="3" type="ORF">ACFFJH_03195</name>
</gene>
<feature type="domain" description="DUF4401" evidence="2">
    <location>
        <begin position="45"/>
        <end position="355"/>
    </location>
</feature>
<dbReference type="EMBL" id="JBHLXJ010000003">
    <property type="protein sequence ID" value="MFC0348799.1"/>
    <property type="molecule type" value="Genomic_DNA"/>
</dbReference>
<evidence type="ECO:0000259" key="2">
    <source>
        <dbReference type="Pfam" id="PF14351"/>
    </source>
</evidence>
<keyword evidence="1" id="KW-1133">Transmembrane helix</keyword>
<comment type="caution">
    <text evidence="3">The sequence shown here is derived from an EMBL/GenBank/DDBJ whole genome shotgun (WGS) entry which is preliminary data.</text>
</comment>
<keyword evidence="4" id="KW-1185">Reference proteome</keyword>
<feature type="transmembrane region" description="Helical" evidence="1">
    <location>
        <begin position="45"/>
        <end position="66"/>
    </location>
</feature>
<reference evidence="3 4" key="1">
    <citation type="submission" date="2024-09" db="EMBL/GenBank/DDBJ databases">
        <authorList>
            <person name="Sun Q."/>
            <person name="Mori K."/>
        </authorList>
    </citation>
    <scope>NUCLEOTIDE SEQUENCE [LARGE SCALE GENOMIC DNA]</scope>
    <source>
        <strain evidence="3 4">CCM 8677</strain>
    </source>
</reference>
<sequence>MNTLLNFSDTSESREHVWQRLLQQKLVQGDLPAPDATQSSINQAWYIRVMLGFAGWFGALFLMAFVGIGFSFVMDSSLASMVIGIALCTAAYVMFRAVKRQDFLEQFALAVSLAGQGFILFGLFKEFRWEDRTLYGVILGLELFLTFLMPNFIHRFLTSLAALCAAYWLLQVAGFYGLMHGVLALAVLALWWSPIMLRQAGLWRPIAYALAFALLCLEGSRFVRPFYWYGSELAWIKYAWLFGSSLVNIAWLSAVVLVLRRQQLALNSPIAIAALCGSLALCSFNYVTPGLSSALLLILIAVSFSNRILLGLGLFALLSFLSHYYYQMQMSLLYKSMVLLSLGILLLLIRWGLGRFFPQADMTLDEGA</sequence>
<feature type="transmembrane region" description="Helical" evidence="1">
    <location>
        <begin position="78"/>
        <end position="95"/>
    </location>
</feature>
<dbReference type="InterPro" id="IPR025513">
    <property type="entry name" value="DUF4401"/>
</dbReference>
<evidence type="ECO:0000256" key="1">
    <source>
        <dbReference type="SAM" id="Phobius"/>
    </source>
</evidence>
<accession>A0ABV6IAF4</accession>
<keyword evidence="1" id="KW-0812">Transmembrane</keyword>
<dbReference type="Pfam" id="PF14351">
    <property type="entry name" value="DUF4401"/>
    <property type="match status" value="1"/>
</dbReference>
<feature type="transmembrane region" description="Helical" evidence="1">
    <location>
        <begin position="133"/>
        <end position="153"/>
    </location>
</feature>
<feature type="transmembrane region" description="Helical" evidence="1">
    <location>
        <begin position="294"/>
        <end position="320"/>
    </location>
</feature>
<feature type="transmembrane region" description="Helical" evidence="1">
    <location>
        <begin position="235"/>
        <end position="258"/>
    </location>
</feature>
<evidence type="ECO:0000313" key="3">
    <source>
        <dbReference type="EMBL" id="MFC0348799.1"/>
    </source>
</evidence>
<evidence type="ECO:0000313" key="4">
    <source>
        <dbReference type="Proteomes" id="UP001589844"/>
    </source>
</evidence>
<feature type="transmembrane region" description="Helical" evidence="1">
    <location>
        <begin position="205"/>
        <end position="223"/>
    </location>
</feature>
<name>A0ABV6IAF4_9BURK</name>
<organism evidence="3 4">
    <name type="scientific">Undibacterium danionis</name>
    <dbReference type="NCBI Taxonomy" id="1812100"/>
    <lineage>
        <taxon>Bacteria</taxon>
        <taxon>Pseudomonadati</taxon>
        <taxon>Pseudomonadota</taxon>
        <taxon>Betaproteobacteria</taxon>
        <taxon>Burkholderiales</taxon>
        <taxon>Oxalobacteraceae</taxon>
        <taxon>Undibacterium</taxon>
    </lineage>
</organism>
<dbReference type="Proteomes" id="UP001589844">
    <property type="component" value="Unassembled WGS sequence"/>
</dbReference>
<feature type="transmembrane region" description="Helical" evidence="1">
    <location>
        <begin position="332"/>
        <end position="353"/>
    </location>
</feature>
<keyword evidence="1" id="KW-0472">Membrane</keyword>